<organism evidence="3 4">
    <name type="scientific">Pseudomonas savastanoi</name>
    <name type="common">Pseudomonas syringae pv. savastanoi</name>
    <dbReference type="NCBI Taxonomy" id="29438"/>
    <lineage>
        <taxon>Bacteria</taxon>
        <taxon>Pseudomonadati</taxon>
        <taxon>Pseudomonadota</taxon>
        <taxon>Gammaproteobacteria</taxon>
        <taxon>Pseudomonadales</taxon>
        <taxon>Pseudomonadaceae</taxon>
        <taxon>Pseudomonas</taxon>
    </lineage>
</organism>
<dbReference type="GO" id="GO:0000731">
    <property type="term" value="P:DNA synthesis involved in DNA repair"/>
    <property type="evidence" value="ECO:0007669"/>
    <property type="project" value="TreeGrafter"/>
</dbReference>
<dbReference type="GO" id="GO:0005524">
    <property type="term" value="F:ATP binding"/>
    <property type="evidence" value="ECO:0007669"/>
    <property type="project" value="InterPro"/>
</dbReference>
<name>A0A3M5BD95_PSESS</name>
<proteinExistence type="predicted"/>
<dbReference type="Pfam" id="PF13304">
    <property type="entry name" value="AAA_21"/>
    <property type="match status" value="1"/>
</dbReference>
<dbReference type="InterPro" id="IPR038729">
    <property type="entry name" value="Rad50/SbcC_AAA"/>
</dbReference>
<dbReference type="Gene3D" id="3.40.50.300">
    <property type="entry name" value="P-loop containing nucleotide triphosphate hydrolases"/>
    <property type="match status" value="1"/>
</dbReference>
<dbReference type="Proteomes" id="UP000269801">
    <property type="component" value="Unassembled WGS sequence"/>
</dbReference>
<accession>A0A3M5BD95</accession>
<dbReference type="EMBL" id="RBSL01000353">
    <property type="protein sequence ID" value="RMS22843.1"/>
    <property type="molecule type" value="Genomic_DNA"/>
</dbReference>
<comment type="caution">
    <text evidence="3">The sequence shown here is derived from an EMBL/GenBank/DDBJ whole genome shotgun (WGS) entry which is preliminary data.</text>
</comment>
<dbReference type="AlphaFoldDB" id="A0A3M5BD95"/>
<dbReference type="SUPFAM" id="SSF52540">
    <property type="entry name" value="P-loop containing nucleoside triphosphate hydrolases"/>
    <property type="match status" value="1"/>
</dbReference>
<dbReference type="PANTHER" id="PTHR32182">
    <property type="entry name" value="DNA REPLICATION AND REPAIR PROTEIN RECF"/>
    <property type="match status" value="1"/>
</dbReference>
<evidence type="ECO:0000259" key="2">
    <source>
        <dbReference type="Pfam" id="PF13476"/>
    </source>
</evidence>
<dbReference type="InterPro" id="IPR027417">
    <property type="entry name" value="P-loop_NTPase"/>
</dbReference>
<evidence type="ECO:0000313" key="3">
    <source>
        <dbReference type="EMBL" id="RMS22843.1"/>
    </source>
</evidence>
<dbReference type="Pfam" id="PF13476">
    <property type="entry name" value="AAA_23"/>
    <property type="match status" value="1"/>
</dbReference>
<feature type="domain" description="Rad50/SbcC-type AAA" evidence="2">
    <location>
        <begin position="18"/>
        <end position="88"/>
    </location>
</feature>
<gene>
    <name evidence="3" type="ORF">ALP70_05278</name>
</gene>
<dbReference type="GO" id="GO:0016887">
    <property type="term" value="F:ATP hydrolysis activity"/>
    <property type="evidence" value="ECO:0007669"/>
    <property type="project" value="InterPro"/>
</dbReference>
<feature type="domain" description="ATPase AAA-type core" evidence="1">
    <location>
        <begin position="309"/>
        <end position="370"/>
    </location>
</feature>
<evidence type="ECO:0000313" key="4">
    <source>
        <dbReference type="Proteomes" id="UP000269801"/>
    </source>
</evidence>
<evidence type="ECO:0000259" key="1">
    <source>
        <dbReference type="Pfam" id="PF13304"/>
    </source>
</evidence>
<dbReference type="PANTHER" id="PTHR32182:SF22">
    <property type="entry name" value="ATP-DEPENDENT ENDONUCLEASE, OLD FAMILY-RELATED"/>
    <property type="match status" value="1"/>
</dbReference>
<reference evidence="3 4" key="1">
    <citation type="submission" date="2018-08" db="EMBL/GenBank/DDBJ databases">
        <title>Recombination of ecologically and evolutionarily significant loci maintains genetic cohesion in the Pseudomonas syringae species complex.</title>
        <authorList>
            <person name="Dillon M."/>
            <person name="Thakur S."/>
            <person name="Almeida R.N.D."/>
            <person name="Weir B.S."/>
            <person name="Guttman D.S."/>
        </authorList>
    </citation>
    <scope>NUCLEOTIDE SEQUENCE [LARGE SCALE GENOMIC DNA]</scope>
    <source>
        <strain evidence="3 4">ICMP 13685</strain>
    </source>
</reference>
<sequence>MFDTPEELGPVATMHLHSLTLTNVRQFEKRTFEFQPGFNLLVGENGAGKTTILRGLLAALGSTRQLGRRPRLEDDDIRLRADRAEVTAVVQSSDDQLDQFRFQKTLWQRANRSARRGNLPLILLYSSNEAICSAMKMRRATKVREGGGDQFRSGEEFLYAIERDFSHGSVEVDERRFGNSRSVKEFVGKVLSTFSPDMNDFYWHFEPYDCSLVPPKGAEKNGILDEDTQKQARNFALRRFQEAQIQRRKRPFDWPDQAKLLLTPETPEHKRGDRNLPNLHEIWEGMKISSEAMREFLLSCSLEVRLTPRILIRRKIGTLSLKQLSDGEQRLFSLFVDIGRQLSVNRPSDAFGDGEAIILIDEIDVHLHPKETLN</sequence>
<feature type="non-terminal residue" evidence="3">
    <location>
        <position position="374"/>
    </location>
</feature>
<evidence type="ECO:0008006" key="5">
    <source>
        <dbReference type="Google" id="ProtNLM"/>
    </source>
</evidence>
<dbReference type="GO" id="GO:0006302">
    <property type="term" value="P:double-strand break repair"/>
    <property type="evidence" value="ECO:0007669"/>
    <property type="project" value="InterPro"/>
</dbReference>
<protein>
    <recommendedName>
        <fullName evidence="5">Rad50/SbcC-type AAA domain-containing protein</fullName>
    </recommendedName>
</protein>
<dbReference type="InterPro" id="IPR003959">
    <property type="entry name" value="ATPase_AAA_core"/>
</dbReference>